<sequence>LEKVKRKDQGLAQIESDAELSLRIYKEELAELDRAQKERQKQEEATIVALTEKFDEIQAKMDADHKIAVRMTHEEQVKYTIKERARLLAEYFERRKKQLAAKRAEAIRNKPPTRTQVRNMMINYLKHIVVSDEEETVDPEIFSTNMVRKFDRQDLVDLHILVMKRFKDNTPKGYSCFGEISREKVSSHQGNAGEDVDFKAII</sequence>
<evidence type="ECO:0000256" key="1">
    <source>
        <dbReference type="SAM" id="Coils"/>
    </source>
</evidence>
<keyword evidence="1" id="KW-0175">Coiled coil</keyword>
<evidence type="ECO:0000313" key="2">
    <source>
        <dbReference type="EMBL" id="GFA81050.1"/>
    </source>
</evidence>
<comment type="caution">
    <text evidence="2">The sequence shown here is derived from an EMBL/GenBank/DDBJ whole genome shotgun (WGS) entry which is preliminary data.</text>
</comment>
<protein>
    <submittedName>
        <fullName evidence="2">Uncharacterized protein</fullName>
    </submittedName>
</protein>
<proteinExistence type="predicted"/>
<dbReference type="AlphaFoldDB" id="A0A699KA30"/>
<feature type="non-terminal residue" evidence="2">
    <location>
        <position position="1"/>
    </location>
</feature>
<feature type="coiled-coil region" evidence="1">
    <location>
        <begin position="15"/>
        <end position="60"/>
    </location>
</feature>
<gene>
    <name evidence="2" type="ORF">Tci_653022</name>
</gene>
<reference evidence="2" key="1">
    <citation type="journal article" date="2019" name="Sci. Rep.">
        <title>Draft genome of Tanacetum cinerariifolium, the natural source of mosquito coil.</title>
        <authorList>
            <person name="Yamashiro T."/>
            <person name="Shiraishi A."/>
            <person name="Satake H."/>
            <person name="Nakayama K."/>
        </authorList>
    </citation>
    <scope>NUCLEOTIDE SEQUENCE</scope>
</reference>
<name>A0A699KA30_TANCI</name>
<dbReference type="EMBL" id="BKCJ010492374">
    <property type="protein sequence ID" value="GFA81050.1"/>
    <property type="molecule type" value="Genomic_DNA"/>
</dbReference>
<organism evidence="2">
    <name type="scientific">Tanacetum cinerariifolium</name>
    <name type="common">Dalmatian daisy</name>
    <name type="synonym">Chrysanthemum cinerariifolium</name>
    <dbReference type="NCBI Taxonomy" id="118510"/>
    <lineage>
        <taxon>Eukaryota</taxon>
        <taxon>Viridiplantae</taxon>
        <taxon>Streptophyta</taxon>
        <taxon>Embryophyta</taxon>
        <taxon>Tracheophyta</taxon>
        <taxon>Spermatophyta</taxon>
        <taxon>Magnoliopsida</taxon>
        <taxon>eudicotyledons</taxon>
        <taxon>Gunneridae</taxon>
        <taxon>Pentapetalae</taxon>
        <taxon>asterids</taxon>
        <taxon>campanulids</taxon>
        <taxon>Asterales</taxon>
        <taxon>Asteraceae</taxon>
        <taxon>Asteroideae</taxon>
        <taxon>Anthemideae</taxon>
        <taxon>Anthemidinae</taxon>
        <taxon>Tanacetum</taxon>
    </lineage>
</organism>
<accession>A0A699KA30</accession>